<gene>
    <name evidence="2" type="ORF">METZ01_LOCUS120572</name>
</gene>
<evidence type="ECO:0000313" key="2">
    <source>
        <dbReference type="EMBL" id="SVA67718.1"/>
    </source>
</evidence>
<protein>
    <submittedName>
        <fullName evidence="2">Uncharacterized protein</fullName>
    </submittedName>
</protein>
<proteinExistence type="predicted"/>
<dbReference type="EMBL" id="UINC01016224">
    <property type="protein sequence ID" value="SVA67718.1"/>
    <property type="molecule type" value="Genomic_DNA"/>
</dbReference>
<accession>A0A381XSM1</accession>
<name>A0A381XSM1_9ZZZZ</name>
<feature type="compositionally biased region" description="Basic and acidic residues" evidence="1">
    <location>
        <begin position="109"/>
        <end position="120"/>
    </location>
</feature>
<reference evidence="2" key="1">
    <citation type="submission" date="2018-05" db="EMBL/GenBank/DDBJ databases">
        <authorList>
            <person name="Lanie J.A."/>
            <person name="Ng W.-L."/>
            <person name="Kazmierczak K.M."/>
            <person name="Andrzejewski T.M."/>
            <person name="Davidsen T.M."/>
            <person name="Wayne K.J."/>
            <person name="Tettelin H."/>
            <person name="Glass J.I."/>
            <person name="Rusch D."/>
            <person name="Podicherti R."/>
            <person name="Tsui H.-C.T."/>
            <person name="Winkler M.E."/>
        </authorList>
    </citation>
    <scope>NUCLEOTIDE SEQUENCE</scope>
</reference>
<evidence type="ECO:0000256" key="1">
    <source>
        <dbReference type="SAM" id="MobiDB-lite"/>
    </source>
</evidence>
<feature type="region of interest" description="Disordered" evidence="1">
    <location>
        <begin position="109"/>
        <end position="130"/>
    </location>
</feature>
<dbReference type="AlphaFoldDB" id="A0A381XSM1"/>
<organism evidence="2">
    <name type="scientific">marine metagenome</name>
    <dbReference type="NCBI Taxonomy" id="408172"/>
    <lineage>
        <taxon>unclassified sequences</taxon>
        <taxon>metagenomes</taxon>
        <taxon>ecological metagenomes</taxon>
    </lineage>
</organism>
<sequence>MHTMTKIVLIIICAYNVTVAQSQQVTMELTMVFEIPYIGPINRVEKITFGPNMRHSIENSNAERFYARLFVNESKGKIIDKNNHNFWKYDIEDKEYWVVPFEKALYKQDTTETKKEDSGKKRSSWSMTIGDDDNPVEGVSRIENNDVILLGKQSKKWVTTFTRANGSRLVLEEWSVPELPQLRLADSLNRALELELGKPDSVITPFGRGFSNMMLTIENIPHELEPIPGEIIKAVIKNYDDDDHNFSMKLEITKLISEAFERRHFLVPGNYKKVTK</sequence>